<dbReference type="PANTHER" id="PTHR31829:SF2">
    <property type="entry name" value="PYRIDOXAL 5'-PHOSPHATE SYNTHASE-LIKE SUBUNIT PDX1.2"/>
    <property type="match status" value="1"/>
</dbReference>
<feature type="domain" description="PdxS/SNZ N-terminal" evidence="4">
    <location>
        <begin position="1"/>
        <end position="53"/>
    </location>
</feature>
<dbReference type="PROSITE" id="PS51129">
    <property type="entry name" value="PDXS_SNZ_2"/>
    <property type="match status" value="2"/>
</dbReference>
<accession>A0A9Q0L3N5</accession>
<sequence>MAQMLRGEAVLEVTTVEQAKNAEEASGCAIVVSELPLVQGAVARMADQSLIKENEDHHINKHNFRVPFVCRCRGLGTMLMRVRPGAALIRIEGDISCSGNIAETVCNVRSLMGDMRVLINMDDDELFLFAKKISAPYDLVAQTKQLGAVGMR</sequence>
<dbReference type="OrthoDB" id="1660966at2759"/>
<proteinExistence type="inferred from homology"/>
<keyword evidence="6" id="KW-1185">Reference proteome</keyword>
<keyword evidence="2" id="KW-0663">Pyridoxal phosphate</keyword>
<dbReference type="GO" id="GO:0016843">
    <property type="term" value="F:amine-lyase activity"/>
    <property type="evidence" value="ECO:0007669"/>
    <property type="project" value="TreeGrafter"/>
</dbReference>
<dbReference type="Proteomes" id="UP001141806">
    <property type="component" value="Unassembled WGS sequence"/>
</dbReference>
<dbReference type="InterPro" id="IPR011060">
    <property type="entry name" value="RibuloseP-bd_barrel"/>
</dbReference>
<reference evidence="5" key="1">
    <citation type="journal article" date="2023" name="Plant J.">
        <title>The genome of the king protea, Protea cynaroides.</title>
        <authorList>
            <person name="Chang J."/>
            <person name="Duong T.A."/>
            <person name="Schoeman C."/>
            <person name="Ma X."/>
            <person name="Roodt D."/>
            <person name="Barker N."/>
            <person name="Li Z."/>
            <person name="Van de Peer Y."/>
            <person name="Mizrachi E."/>
        </authorList>
    </citation>
    <scope>NUCLEOTIDE SEQUENCE</scope>
    <source>
        <tissue evidence="5">Young leaves</tissue>
    </source>
</reference>
<evidence type="ECO:0000259" key="4">
    <source>
        <dbReference type="Pfam" id="PF01680"/>
    </source>
</evidence>
<dbReference type="InterPro" id="IPR033755">
    <property type="entry name" value="PdxS/SNZ_N"/>
</dbReference>
<dbReference type="EMBL" id="JAMYWD010000001">
    <property type="protein sequence ID" value="KAJ4981892.1"/>
    <property type="molecule type" value="Genomic_DNA"/>
</dbReference>
<dbReference type="AlphaFoldDB" id="A0A9Q0L3N5"/>
<comment type="caution">
    <text evidence="5">The sequence shown here is derived from an EMBL/GenBank/DDBJ whole genome shotgun (WGS) entry which is preliminary data.</text>
</comment>
<dbReference type="PANTHER" id="PTHR31829">
    <property type="entry name" value="PYRIDOXAL 5'-PHOSPHATE SYNTHASE SUBUNIT SNZ1-RELATED"/>
    <property type="match status" value="1"/>
</dbReference>
<feature type="domain" description="PdxS/SNZ N-terminal" evidence="4">
    <location>
        <begin position="54"/>
        <end position="148"/>
    </location>
</feature>
<dbReference type="InterPro" id="IPR001852">
    <property type="entry name" value="PdxS/SNZ"/>
</dbReference>
<comment type="similarity">
    <text evidence="1 3">Belongs to the PdxS/SNZ family.</text>
</comment>
<dbReference type="SUPFAM" id="SSF51366">
    <property type="entry name" value="Ribulose-phoshate binding barrel"/>
    <property type="match status" value="1"/>
</dbReference>
<evidence type="ECO:0000256" key="1">
    <source>
        <dbReference type="ARBA" id="ARBA00007281"/>
    </source>
</evidence>
<dbReference type="Pfam" id="PF01680">
    <property type="entry name" value="SOR_SNZ"/>
    <property type="match status" value="2"/>
</dbReference>
<protein>
    <recommendedName>
        <fullName evidence="4">PdxS/SNZ N-terminal domain-containing protein</fullName>
    </recommendedName>
</protein>
<dbReference type="GO" id="GO:0008615">
    <property type="term" value="P:pyridoxine biosynthetic process"/>
    <property type="evidence" value="ECO:0007669"/>
    <property type="project" value="TreeGrafter"/>
</dbReference>
<evidence type="ECO:0000313" key="6">
    <source>
        <dbReference type="Proteomes" id="UP001141806"/>
    </source>
</evidence>
<dbReference type="InterPro" id="IPR013785">
    <property type="entry name" value="Aldolase_TIM"/>
</dbReference>
<dbReference type="GO" id="GO:0006520">
    <property type="term" value="P:amino acid metabolic process"/>
    <property type="evidence" value="ECO:0007669"/>
    <property type="project" value="TreeGrafter"/>
</dbReference>
<evidence type="ECO:0000256" key="2">
    <source>
        <dbReference type="ARBA" id="ARBA00022898"/>
    </source>
</evidence>
<evidence type="ECO:0000256" key="3">
    <source>
        <dbReference type="PROSITE-ProRule" id="PRU00481"/>
    </source>
</evidence>
<gene>
    <name evidence="5" type="ORF">NE237_032729</name>
</gene>
<dbReference type="Gene3D" id="3.20.20.70">
    <property type="entry name" value="Aldolase class I"/>
    <property type="match status" value="2"/>
</dbReference>
<name>A0A9Q0L3N5_9MAGN</name>
<evidence type="ECO:0000313" key="5">
    <source>
        <dbReference type="EMBL" id="KAJ4981892.1"/>
    </source>
</evidence>
<dbReference type="GO" id="GO:0042823">
    <property type="term" value="P:pyridoxal phosphate biosynthetic process"/>
    <property type="evidence" value="ECO:0007669"/>
    <property type="project" value="InterPro"/>
</dbReference>
<organism evidence="5 6">
    <name type="scientific">Protea cynaroides</name>
    <dbReference type="NCBI Taxonomy" id="273540"/>
    <lineage>
        <taxon>Eukaryota</taxon>
        <taxon>Viridiplantae</taxon>
        <taxon>Streptophyta</taxon>
        <taxon>Embryophyta</taxon>
        <taxon>Tracheophyta</taxon>
        <taxon>Spermatophyta</taxon>
        <taxon>Magnoliopsida</taxon>
        <taxon>Proteales</taxon>
        <taxon>Proteaceae</taxon>
        <taxon>Protea</taxon>
    </lineage>
</organism>